<keyword evidence="4 5" id="KW-0472">Membrane</keyword>
<reference evidence="7" key="1">
    <citation type="journal article" date="2002" name="Science">
        <title>The draft genome of Ciona intestinalis: insights into chordate and vertebrate origins.</title>
        <authorList>
            <person name="Dehal P."/>
            <person name="Satou Y."/>
            <person name="Campbell R.K."/>
            <person name="Chapman J."/>
            <person name="Degnan B."/>
            <person name="De Tomaso A."/>
            <person name="Davidson B."/>
            <person name="Di Gregorio A."/>
            <person name="Gelpke M."/>
            <person name="Goodstein D.M."/>
            <person name="Harafuji N."/>
            <person name="Hastings K.E."/>
            <person name="Ho I."/>
            <person name="Hotta K."/>
            <person name="Huang W."/>
            <person name="Kawashima T."/>
            <person name="Lemaire P."/>
            <person name="Martinez D."/>
            <person name="Meinertzhagen I.A."/>
            <person name="Necula S."/>
            <person name="Nonaka M."/>
            <person name="Putnam N."/>
            <person name="Rash S."/>
            <person name="Saiga H."/>
            <person name="Satake M."/>
            <person name="Terry A."/>
            <person name="Yamada L."/>
            <person name="Wang H.G."/>
            <person name="Awazu S."/>
            <person name="Azumi K."/>
            <person name="Boore J."/>
            <person name="Branno M."/>
            <person name="Chin-Bow S."/>
            <person name="DeSantis R."/>
            <person name="Doyle S."/>
            <person name="Francino P."/>
            <person name="Keys D.N."/>
            <person name="Haga S."/>
            <person name="Hayashi H."/>
            <person name="Hino K."/>
            <person name="Imai K.S."/>
            <person name="Inaba K."/>
            <person name="Kano S."/>
            <person name="Kobayashi K."/>
            <person name="Kobayashi M."/>
            <person name="Lee B.I."/>
            <person name="Makabe K.W."/>
            <person name="Manohar C."/>
            <person name="Matassi G."/>
            <person name="Medina M."/>
            <person name="Mochizuki Y."/>
            <person name="Mount S."/>
            <person name="Morishita T."/>
            <person name="Miura S."/>
            <person name="Nakayama A."/>
            <person name="Nishizaka S."/>
            <person name="Nomoto H."/>
            <person name="Ohta F."/>
            <person name="Oishi K."/>
            <person name="Rigoutsos I."/>
            <person name="Sano M."/>
            <person name="Sasaki A."/>
            <person name="Sasakura Y."/>
            <person name="Shoguchi E."/>
            <person name="Shin-i T."/>
            <person name="Spagnuolo A."/>
            <person name="Stainier D."/>
            <person name="Suzuki M.M."/>
            <person name="Tassy O."/>
            <person name="Takatori N."/>
            <person name="Tokuoka M."/>
            <person name="Yagi K."/>
            <person name="Yoshizaki F."/>
            <person name="Wada S."/>
            <person name="Zhang C."/>
            <person name="Hyatt P.D."/>
            <person name="Larimer F."/>
            <person name="Detter C."/>
            <person name="Doggett N."/>
            <person name="Glavina T."/>
            <person name="Hawkins T."/>
            <person name="Richardson P."/>
            <person name="Lucas S."/>
            <person name="Kohara Y."/>
            <person name="Levine M."/>
            <person name="Satoh N."/>
            <person name="Rokhsar D.S."/>
        </authorList>
    </citation>
    <scope>NUCLEOTIDE SEQUENCE [LARGE SCALE GENOMIC DNA]</scope>
</reference>
<evidence type="ECO:0000256" key="4">
    <source>
        <dbReference type="ARBA" id="ARBA00023136"/>
    </source>
</evidence>
<dbReference type="Ensembl" id="ENSCINT00000035394.1">
    <property type="protein sequence ID" value="ENSCINP00000031102.1"/>
    <property type="gene ID" value="ENSCING00000025131.1"/>
</dbReference>
<dbReference type="InterPro" id="IPR036259">
    <property type="entry name" value="MFS_trans_sf"/>
</dbReference>
<protein>
    <recommendedName>
        <fullName evidence="8">Major facilitator superfamily (MFS) profile domain-containing protein</fullName>
    </recommendedName>
</protein>
<evidence type="ECO:0000256" key="2">
    <source>
        <dbReference type="ARBA" id="ARBA00022692"/>
    </source>
</evidence>
<organism evidence="6 7">
    <name type="scientific">Ciona intestinalis</name>
    <name type="common">Transparent sea squirt</name>
    <name type="synonym">Ascidia intestinalis</name>
    <dbReference type="NCBI Taxonomy" id="7719"/>
    <lineage>
        <taxon>Eukaryota</taxon>
        <taxon>Metazoa</taxon>
        <taxon>Chordata</taxon>
        <taxon>Tunicata</taxon>
        <taxon>Ascidiacea</taxon>
        <taxon>Phlebobranchia</taxon>
        <taxon>Cionidae</taxon>
        <taxon>Ciona</taxon>
    </lineage>
</organism>
<dbReference type="PANTHER" id="PTHR24064">
    <property type="entry name" value="SOLUTE CARRIER FAMILY 22 MEMBER"/>
    <property type="match status" value="1"/>
</dbReference>
<evidence type="ECO:0008006" key="8">
    <source>
        <dbReference type="Google" id="ProtNLM"/>
    </source>
</evidence>
<sequence length="200" mass="22291">MYYMISLNTTSLGGNKYVNCFISAAVEIPALITTYFTLQKIGRVLPLSVFFIIASLLYGSIPLLMQVNQTAVLVAAMISKFLVTIIFLLIYIYTCELFPTMMRHKSLGAASTIARLGGMVMPYLFYAGEKVHFSFPYIVMCVIGVLTGVSAMCMPETLNEPTPDTMEDALKLKRKYFTSCCGKTADNEFVEEEDSNEVRI</sequence>
<reference evidence="6" key="3">
    <citation type="submission" date="2025-08" db="UniProtKB">
        <authorList>
            <consortium name="Ensembl"/>
        </authorList>
    </citation>
    <scope>IDENTIFICATION</scope>
</reference>
<dbReference type="EMBL" id="EAAA01000346">
    <property type="status" value="NOT_ANNOTATED_CDS"/>
    <property type="molecule type" value="Genomic_DNA"/>
</dbReference>
<dbReference type="OMA" id="TICWTAN"/>
<keyword evidence="2 5" id="KW-0812">Transmembrane</keyword>
<dbReference type="InParanoid" id="H2XN69"/>
<reference evidence="6" key="4">
    <citation type="submission" date="2025-09" db="UniProtKB">
        <authorList>
            <consortium name="Ensembl"/>
        </authorList>
    </citation>
    <scope>IDENTIFICATION</scope>
</reference>
<evidence type="ECO:0000313" key="6">
    <source>
        <dbReference type="Ensembl" id="ENSCINP00000031102.1"/>
    </source>
</evidence>
<feature type="transmembrane region" description="Helical" evidence="5">
    <location>
        <begin position="71"/>
        <end position="94"/>
    </location>
</feature>
<evidence type="ECO:0000313" key="7">
    <source>
        <dbReference type="Proteomes" id="UP000008144"/>
    </source>
</evidence>
<dbReference type="GO" id="GO:0016020">
    <property type="term" value="C:membrane"/>
    <property type="evidence" value="ECO:0007669"/>
    <property type="project" value="UniProtKB-SubCell"/>
</dbReference>
<comment type="subcellular location">
    <subcellularLocation>
        <location evidence="1">Membrane</location>
        <topology evidence="1">Multi-pass membrane protein</topology>
    </subcellularLocation>
</comment>
<keyword evidence="3 5" id="KW-1133">Transmembrane helix</keyword>
<dbReference type="HOGENOM" id="CLU_001265_34_1_1"/>
<dbReference type="SUPFAM" id="SSF103473">
    <property type="entry name" value="MFS general substrate transporter"/>
    <property type="match status" value="1"/>
</dbReference>
<dbReference type="Gene3D" id="1.20.1250.20">
    <property type="entry name" value="MFS general substrate transporter like domains"/>
    <property type="match status" value="1"/>
</dbReference>
<dbReference type="GeneTree" id="ENSGT00940000162538"/>
<reference evidence="6" key="2">
    <citation type="journal article" date="2008" name="Genome Biol.">
        <title>Improved genome assembly and evidence-based global gene model set for the chordate Ciona intestinalis: new insight into intron and operon populations.</title>
        <authorList>
            <person name="Satou Y."/>
            <person name="Mineta K."/>
            <person name="Ogasawara M."/>
            <person name="Sasakura Y."/>
            <person name="Shoguchi E."/>
            <person name="Ueno K."/>
            <person name="Yamada L."/>
            <person name="Matsumoto J."/>
            <person name="Wasserscheid J."/>
            <person name="Dewar K."/>
            <person name="Wiley G.B."/>
            <person name="Macmil S.L."/>
            <person name="Roe B.A."/>
            <person name="Zeller R.W."/>
            <person name="Hastings K.E."/>
            <person name="Lemaire P."/>
            <person name="Lindquist E."/>
            <person name="Endo T."/>
            <person name="Hotta K."/>
            <person name="Inaba K."/>
        </authorList>
    </citation>
    <scope>NUCLEOTIDE SEQUENCE [LARGE SCALE GENOMIC DNA]</scope>
    <source>
        <strain evidence="6">wild type</strain>
    </source>
</reference>
<feature type="transmembrane region" description="Helical" evidence="5">
    <location>
        <begin position="45"/>
        <end position="65"/>
    </location>
</feature>
<evidence type="ECO:0000256" key="3">
    <source>
        <dbReference type="ARBA" id="ARBA00022989"/>
    </source>
</evidence>
<evidence type="ECO:0000256" key="1">
    <source>
        <dbReference type="ARBA" id="ARBA00004141"/>
    </source>
</evidence>
<dbReference type="Proteomes" id="UP000008144">
    <property type="component" value="Chromosome 1"/>
</dbReference>
<feature type="transmembrane region" description="Helical" evidence="5">
    <location>
        <begin position="133"/>
        <end position="153"/>
    </location>
</feature>
<proteinExistence type="predicted"/>
<evidence type="ECO:0000256" key="5">
    <source>
        <dbReference type="SAM" id="Phobius"/>
    </source>
</evidence>
<accession>H2XN69</accession>
<name>H2XN69_CIOIN</name>
<feature type="transmembrane region" description="Helical" evidence="5">
    <location>
        <begin position="106"/>
        <end position="127"/>
    </location>
</feature>
<keyword evidence="7" id="KW-1185">Reference proteome</keyword>
<dbReference type="AlphaFoldDB" id="H2XN69"/>